<dbReference type="OrthoDB" id="8410963at2"/>
<evidence type="ECO:0000313" key="2">
    <source>
        <dbReference type="Proteomes" id="UP000046176"/>
    </source>
</evidence>
<dbReference type="RefSeq" id="WP_046665229.1">
    <property type="nucleotide sequence ID" value="NZ_CCRH01000002.1"/>
</dbReference>
<organism evidence="1 2">
    <name type="scientific">Neorhizobium galegae bv. officinalis</name>
    <dbReference type="NCBI Taxonomy" id="323656"/>
    <lineage>
        <taxon>Bacteria</taxon>
        <taxon>Pseudomonadati</taxon>
        <taxon>Pseudomonadota</taxon>
        <taxon>Alphaproteobacteria</taxon>
        <taxon>Hyphomicrobiales</taxon>
        <taxon>Rhizobiaceae</taxon>
        <taxon>Rhizobium/Agrobacterium group</taxon>
        <taxon>Neorhizobium</taxon>
    </lineage>
</organism>
<gene>
    <name evidence="1" type="ORF">NGAL_HAMBI1145_09850</name>
</gene>
<protein>
    <submittedName>
        <fullName evidence="1">Uncharacterized protein</fullName>
    </submittedName>
</protein>
<dbReference type="Proteomes" id="UP000046176">
    <property type="component" value="Unassembled WGS sequence"/>
</dbReference>
<accession>A0A0T7FAZ8</accession>
<evidence type="ECO:0000313" key="1">
    <source>
        <dbReference type="EMBL" id="CDZ32214.1"/>
    </source>
</evidence>
<dbReference type="AlphaFoldDB" id="A0A0T7FAZ8"/>
<sequence length="67" mass="7175">MTKATTVKTRIEAPDGKNAYVVTDKAPPRVAGRRVEAGDQIRLTEAEALSEEMAGHILPVTDAPSKD</sequence>
<reference evidence="1 2" key="1">
    <citation type="submission" date="2014-08" db="EMBL/GenBank/DDBJ databases">
        <authorList>
            <person name="Chen Y.-H."/>
        </authorList>
    </citation>
    <scope>NUCLEOTIDE SEQUENCE [LARGE SCALE GENOMIC DNA]</scope>
</reference>
<proteinExistence type="predicted"/>
<name>A0A0T7FAZ8_NEOGA</name>
<dbReference type="EMBL" id="CCRH01000002">
    <property type="protein sequence ID" value="CDZ32214.1"/>
    <property type="molecule type" value="Genomic_DNA"/>
</dbReference>